<dbReference type="RefSeq" id="WP_193736155.1">
    <property type="nucleotide sequence ID" value="NZ_CP063304.1"/>
</dbReference>
<feature type="binding site" evidence="13 16">
    <location>
        <begin position="296"/>
        <end position="298"/>
    </location>
    <ligand>
        <name>NAD(+)</name>
        <dbReference type="ChEBI" id="CHEBI:57540"/>
    </ligand>
</feature>
<comment type="subunit">
    <text evidence="3 13">Homotetramer.</text>
</comment>
<dbReference type="KEGG" id="bliq:INP51_02335"/>
<evidence type="ECO:0000256" key="14">
    <source>
        <dbReference type="PIRSR" id="PIRSR000130-1"/>
    </source>
</evidence>
<gene>
    <name evidence="13 22" type="primary">guaB</name>
    <name evidence="22" type="ORF">INP51_02335</name>
</gene>
<dbReference type="InterPro" id="IPR005990">
    <property type="entry name" value="IMP_DH"/>
</dbReference>
<feature type="binding site" evidence="13 15">
    <location>
        <begin position="359"/>
        <end position="360"/>
    </location>
    <ligand>
        <name>IMP</name>
        <dbReference type="ChEBI" id="CHEBI:58053"/>
    </ligand>
</feature>
<keyword evidence="10 13" id="KW-0520">NAD</keyword>
<evidence type="ECO:0000259" key="21">
    <source>
        <dbReference type="PROSITE" id="PS51371"/>
    </source>
</evidence>
<dbReference type="HAMAP" id="MF_01964">
    <property type="entry name" value="IMPDH"/>
    <property type="match status" value="1"/>
</dbReference>
<evidence type="ECO:0000256" key="16">
    <source>
        <dbReference type="PIRSR" id="PIRSR000130-3"/>
    </source>
</evidence>
<dbReference type="AlphaFoldDB" id="A0A7M2RHM9"/>
<dbReference type="SMART" id="SM01240">
    <property type="entry name" value="IMPDH"/>
    <property type="match status" value="1"/>
</dbReference>
<feature type="binding site" evidence="13 15">
    <location>
        <position position="301"/>
    </location>
    <ligand>
        <name>IMP</name>
        <dbReference type="ChEBI" id="CHEBI:58053"/>
    </ligand>
</feature>
<evidence type="ECO:0000256" key="19">
    <source>
        <dbReference type="RuleBase" id="RU003927"/>
    </source>
</evidence>
<keyword evidence="4 13" id="KW-0479">Metal-binding</keyword>
<organism evidence="22 23">
    <name type="scientific">Blautia liquoris</name>
    <dbReference type="NCBI Taxonomy" id="2779518"/>
    <lineage>
        <taxon>Bacteria</taxon>
        <taxon>Bacillati</taxon>
        <taxon>Bacillota</taxon>
        <taxon>Clostridia</taxon>
        <taxon>Lachnospirales</taxon>
        <taxon>Lachnospiraceae</taxon>
        <taxon>Blautia</taxon>
    </lineage>
</organism>
<evidence type="ECO:0000256" key="11">
    <source>
        <dbReference type="ARBA" id="ARBA00023122"/>
    </source>
</evidence>
<feature type="active site" description="Thioimidate intermediate" evidence="13 14">
    <location>
        <position position="303"/>
    </location>
</feature>
<feature type="binding site" description="in other chain" evidence="13 17">
    <location>
        <position position="303"/>
    </location>
    <ligand>
        <name>K(+)</name>
        <dbReference type="ChEBI" id="CHEBI:29103"/>
        <note>ligand shared between two tetrameric partners</note>
    </ligand>
</feature>
<dbReference type="PROSITE" id="PS51371">
    <property type="entry name" value="CBS"/>
    <property type="match status" value="2"/>
</dbReference>
<feature type="domain" description="CBS" evidence="21">
    <location>
        <begin position="93"/>
        <end position="150"/>
    </location>
</feature>
<evidence type="ECO:0000256" key="8">
    <source>
        <dbReference type="ARBA" id="ARBA00022958"/>
    </source>
</evidence>
<keyword evidence="6 13" id="KW-0332">GMP biosynthesis</keyword>
<name>A0A7M2RHM9_9FIRM</name>
<feature type="binding site" description="in other chain" evidence="13 17">
    <location>
        <position position="300"/>
    </location>
    <ligand>
        <name>K(+)</name>
        <dbReference type="ChEBI" id="CHEBI:29103"/>
        <note>ligand shared between two tetrameric partners</note>
    </ligand>
</feature>
<feature type="binding site" evidence="13">
    <location>
        <position position="246"/>
    </location>
    <ligand>
        <name>NAD(+)</name>
        <dbReference type="ChEBI" id="CHEBI:57540"/>
    </ligand>
</feature>
<dbReference type="PROSITE" id="PS00487">
    <property type="entry name" value="IMP_DH_GMP_RED"/>
    <property type="match status" value="1"/>
</dbReference>
<evidence type="ECO:0000256" key="5">
    <source>
        <dbReference type="ARBA" id="ARBA00022737"/>
    </source>
</evidence>
<protein>
    <recommendedName>
        <fullName evidence="13 20">Inosine-5'-monophosphate dehydrogenase</fullName>
        <shortName evidence="13">IMP dehydrogenase</shortName>
        <shortName evidence="13">IMPD</shortName>
        <shortName evidence="13">IMPDH</shortName>
        <ecNumber evidence="13 20">1.1.1.205</ecNumber>
    </recommendedName>
</protein>
<dbReference type="SUPFAM" id="SSF51412">
    <property type="entry name" value="Inosine monophosphate dehydrogenase (IMPDH)"/>
    <property type="match status" value="1"/>
</dbReference>
<dbReference type="InterPro" id="IPR015875">
    <property type="entry name" value="IMP_DH/GMP_Rdtase_CS"/>
</dbReference>
<comment type="activity regulation">
    <text evidence="13">Mycophenolic acid (MPA) is a non-competitive inhibitor that prevents formation of the closed enzyme conformation by binding to the same site as the amobile flap. In contrast, mizoribine monophosphate (MZP) is a competitive inhibitor that induces the closed conformation. MPA is a potent inhibitor of mammalian IMPDHs but a poor inhibitor of the bacterial enzymes. MZP is a more potent inhibitor of bacterial IMPDH.</text>
</comment>
<evidence type="ECO:0000256" key="13">
    <source>
        <dbReference type="HAMAP-Rule" id="MF_01964"/>
    </source>
</evidence>
<evidence type="ECO:0000313" key="22">
    <source>
        <dbReference type="EMBL" id="QOV19835.1"/>
    </source>
</evidence>
<evidence type="ECO:0000256" key="6">
    <source>
        <dbReference type="ARBA" id="ARBA00022749"/>
    </source>
</evidence>
<dbReference type="PIRSF" id="PIRSF000130">
    <property type="entry name" value="IMPDH"/>
    <property type="match status" value="1"/>
</dbReference>
<evidence type="ECO:0000256" key="10">
    <source>
        <dbReference type="ARBA" id="ARBA00023027"/>
    </source>
</evidence>
<feature type="binding site" evidence="13 15">
    <location>
        <begin position="336"/>
        <end position="338"/>
    </location>
    <ligand>
        <name>IMP</name>
        <dbReference type="ChEBI" id="CHEBI:58053"/>
    </ligand>
</feature>
<reference evidence="22 23" key="1">
    <citation type="submission" date="2020-10" db="EMBL/GenBank/DDBJ databases">
        <title>Blautia liquoris sp.nov., isolated from the mud in a fermentation cellar used for the production of Chinese strong-flavoured liquor.</title>
        <authorList>
            <person name="Lu L."/>
        </authorList>
    </citation>
    <scope>NUCLEOTIDE SEQUENCE [LARGE SCALE GENOMIC DNA]</scope>
    <source>
        <strain evidence="22 23">LZLJ-3</strain>
    </source>
</reference>
<keyword evidence="8 13" id="KW-0630">Potassium</keyword>
<dbReference type="InterPro" id="IPR000644">
    <property type="entry name" value="CBS_dom"/>
</dbReference>
<dbReference type="InterPro" id="IPR001093">
    <property type="entry name" value="IMP_DH_GMPRt"/>
</dbReference>
<feature type="binding site" evidence="13 15">
    <location>
        <begin position="383"/>
        <end position="387"/>
    </location>
    <ligand>
        <name>IMP</name>
        <dbReference type="ChEBI" id="CHEBI:58053"/>
    </ligand>
</feature>
<evidence type="ECO:0000256" key="12">
    <source>
        <dbReference type="ARBA" id="ARBA00048028"/>
    </source>
</evidence>
<dbReference type="EC" id="1.1.1.205" evidence="13 20"/>
<dbReference type="Pfam" id="PF00478">
    <property type="entry name" value="IMPDH"/>
    <property type="match status" value="1"/>
</dbReference>
<dbReference type="Gene3D" id="3.20.20.70">
    <property type="entry name" value="Aldolase class I"/>
    <property type="match status" value="1"/>
</dbReference>
<dbReference type="InterPro" id="IPR046342">
    <property type="entry name" value="CBS_dom_sf"/>
</dbReference>
<dbReference type="SUPFAM" id="SSF54631">
    <property type="entry name" value="CBS-domain pair"/>
    <property type="match status" value="1"/>
</dbReference>
<keyword evidence="9 13" id="KW-0560">Oxidoreductase</keyword>
<dbReference type="InterPro" id="IPR013785">
    <property type="entry name" value="Aldolase_TIM"/>
</dbReference>
<dbReference type="SMART" id="SM00116">
    <property type="entry name" value="CBS"/>
    <property type="match status" value="2"/>
</dbReference>
<keyword evidence="11 18" id="KW-0129">CBS domain</keyword>
<evidence type="ECO:0000256" key="18">
    <source>
        <dbReference type="PROSITE-ProRule" id="PRU00703"/>
    </source>
</evidence>
<dbReference type="Proteomes" id="UP000593601">
    <property type="component" value="Chromosome"/>
</dbReference>
<dbReference type="GO" id="GO:0003938">
    <property type="term" value="F:IMP dehydrogenase activity"/>
    <property type="evidence" value="ECO:0007669"/>
    <property type="project" value="UniProtKB-UniRule"/>
</dbReference>
<keyword evidence="5" id="KW-0677">Repeat</keyword>
<evidence type="ECO:0000256" key="1">
    <source>
        <dbReference type="ARBA" id="ARBA00001958"/>
    </source>
</evidence>
<dbReference type="NCBIfam" id="TIGR01302">
    <property type="entry name" value="IMP_dehydrog"/>
    <property type="match status" value="1"/>
</dbReference>
<dbReference type="EMBL" id="CP063304">
    <property type="protein sequence ID" value="QOV19835.1"/>
    <property type="molecule type" value="Genomic_DNA"/>
</dbReference>
<comment type="pathway">
    <text evidence="13 20">Purine metabolism; XMP biosynthesis via de novo pathway; XMP from IMP: step 1/1.</text>
</comment>
<evidence type="ECO:0000256" key="20">
    <source>
        <dbReference type="RuleBase" id="RU003928"/>
    </source>
</evidence>
<dbReference type="GO" id="GO:0006183">
    <property type="term" value="P:GTP biosynthetic process"/>
    <property type="evidence" value="ECO:0007669"/>
    <property type="project" value="TreeGrafter"/>
</dbReference>
<keyword evidence="7 13" id="KW-0658">Purine biosynthesis</keyword>
<dbReference type="FunFam" id="3.20.20.70:FF:000003">
    <property type="entry name" value="GMP reductase"/>
    <property type="match status" value="1"/>
</dbReference>
<evidence type="ECO:0000256" key="17">
    <source>
        <dbReference type="PIRSR" id="PIRSR000130-4"/>
    </source>
</evidence>
<evidence type="ECO:0000313" key="23">
    <source>
        <dbReference type="Proteomes" id="UP000593601"/>
    </source>
</evidence>
<evidence type="ECO:0000256" key="2">
    <source>
        <dbReference type="ARBA" id="ARBA00005502"/>
    </source>
</evidence>
<accession>A0A7M2RHM9</accession>
<dbReference type="GO" id="GO:0006177">
    <property type="term" value="P:GMP biosynthetic process"/>
    <property type="evidence" value="ECO:0007669"/>
    <property type="project" value="UniProtKB-UniRule"/>
</dbReference>
<dbReference type="UniPathway" id="UPA00601">
    <property type="reaction ID" value="UER00295"/>
</dbReference>
<proteinExistence type="inferred from homology"/>
<evidence type="ECO:0000256" key="7">
    <source>
        <dbReference type="ARBA" id="ARBA00022755"/>
    </source>
</evidence>
<comment type="similarity">
    <text evidence="2 13 19">Belongs to the IMPDH/GMPR family.</text>
</comment>
<feature type="binding site" evidence="13 15">
    <location>
        <position position="411"/>
    </location>
    <ligand>
        <name>IMP</name>
        <dbReference type="ChEBI" id="CHEBI:58053"/>
    </ligand>
</feature>
<dbReference type="PANTHER" id="PTHR11911">
    <property type="entry name" value="INOSINE-5-MONOPHOSPHATE DEHYDROGENASE RELATED"/>
    <property type="match status" value="1"/>
</dbReference>
<dbReference type="CDD" id="cd04601">
    <property type="entry name" value="CBS_pair_IMPDH"/>
    <property type="match status" value="1"/>
</dbReference>
<sequence length="484" mass="52174">MGTIIGEGITFDDVLLVPQYSEVTPNMVDLSTHLTKSIKLNIPMMSAGMDTVTEHRMAIAMARQGGIGIVHKNMSIEQQADEVDKVKRSENGVITDPFYLSQHHTLQDASDLMSKYRISGVPITENGKLVGIITNRDLKFEEDFSKPIKESMTSEGLITAREGVTLEEAKKILAKSRKEKLPIVDDSFNLKGLITIKDIEKQIKYPASAKDSQGRLLCGAAVGITSNIMERVDALVKAHVDVIVIDSAHGHSANILHTLKEMKSFYPNLQVIAGNVATAEATKDLIAAGADAVKVGIGPGSICTTRIVAGIGVPQITAVMNCYAEAKKSEIPIIADGGIKYSGDMTKALAAGANVCMMGSIFAGCDESPGTFELFQGRKYKVYRGMGSIAAMENGSKDRYFQSDAKKLVPEGVEGRVAYKGLLEDTVFQLLGGIRSGMGYCGAKDIETLKETGKFVKISAASLKESHPHDIHITKEAPNYSLDE</sequence>
<comment type="catalytic activity">
    <reaction evidence="12 13 20">
        <text>IMP + NAD(+) + H2O = XMP + NADH + H(+)</text>
        <dbReference type="Rhea" id="RHEA:11708"/>
        <dbReference type="ChEBI" id="CHEBI:15377"/>
        <dbReference type="ChEBI" id="CHEBI:15378"/>
        <dbReference type="ChEBI" id="CHEBI:57464"/>
        <dbReference type="ChEBI" id="CHEBI:57540"/>
        <dbReference type="ChEBI" id="CHEBI:57945"/>
        <dbReference type="ChEBI" id="CHEBI:58053"/>
        <dbReference type="EC" id="1.1.1.205"/>
    </reaction>
</comment>
<feature type="binding site" evidence="13">
    <location>
        <position position="467"/>
    </location>
    <ligand>
        <name>K(+)</name>
        <dbReference type="ChEBI" id="CHEBI:29103"/>
        <note>ligand shared between two tetrameric partners</note>
    </ligand>
</feature>
<feature type="active site" description="Proton acceptor" evidence="13 14">
    <location>
        <position position="399"/>
    </location>
</feature>
<dbReference type="Pfam" id="PF00571">
    <property type="entry name" value="CBS"/>
    <property type="match status" value="2"/>
</dbReference>
<dbReference type="CDD" id="cd00381">
    <property type="entry name" value="IMPDH"/>
    <property type="match status" value="1"/>
</dbReference>
<feature type="binding site" evidence="13">
    <location>
        <position position="465"/>
    </location>
    <ligand>
        <name>K(+)</name>
        <dbReference type="ChEBI" id="CHEBI:29103"/>
        <note>ligand shared between two tetrameric partners</note>
    </ligand>
</feature>
<evidence type="ECO:0000256" key="9">
    <source>
        <dbReference type="ARBA" id="ARBA00023002"/>
    </source>
</evidence>
<comment type="caution">
    <text evidence="13">Lacks conserved residue(s) required for the propagation of feature annotation.</text>
</comment>
<keyword evidence="23" id="KW-1185">Reference proteome</keyword>
<dbReference type="PANTHER" id="PTHR11911:SF111">
    <property type="entry name" value="INOSINE-5'-MONOPHOSPHATE DEHYDROGENASE"/>
    <property type="match status" value="1"/>
</dbReference>
<evidence type="ECO:0000256" key="15">
    <source>
        <dbReference type="PIRSR" id="PIRSR000130-2"/>
    </source>
</evidence>
<dbReference type="GO" id="GO:0000166">
    <property type="term" value="F:nucleotide binding"/>
    <property type="evidence" value="ECO:0007669"/>
    <property type="project" value="UniProtKB-UniRule"/>
</dbReference>
<dbReference type="GO" id="GO:0046872">
    <property type="term" value="F:metal ion binding"/>
    <property type="evidence" value="ECO:0007669"/>
    <property type="project" value="UniProtKB-UniRule"/>
</dbReference>
<comment type="function">
    <text evidence="13">Catalyzes the conversion of inosine 5'-phosphate (IMP) to xanthosine 5'-phosphate (XMP), the first committed and rate-limiting step in the de novo synthesis of guanine nucleotides, and therefore plays an important role in the regulation of cell growth.</text>
</comment>
<feature type="binding site" description="in other chain" evidence="13 17">
    <location>
        <position position="298"/>
    </location>
    <ligand>
        <name>K(+)</name>
        <dbReference type="ChEBI" id="CHEBI:29103"/>
        <note>ligand shared between two tetrameric partners</note>
    </ligand>
</feature>
<evidence type="ECO:0000256" key="4">
    <source>
        <dbReference type="ARBA" id="ARBA00022723"/>
    </source>
</evidence>
<feature type="domain" description="CBS" evidence="21">
    <location>
        <begin position="152"/>
        <end position="212"/>
    </location>
</feature>
<feature type="binding site" evidence="13">
    <location>
        <position position="466"/>
    </location>
    <ligand>
        <name>K(+)</name>
        <dbReference type="ChEBI" id="CHEBI:29103"/>
        <note>ligand shared between two tetrameric partners</note>
    </ligand>
</feature>
<comment type="cofactor">
    <cofactor evidence="1 13">
        <name>K(+)</name>
        <dbReference type="ChEBI" id="CHEBI:29103"/>
    </cofactor>
</comment>
<feature type="binding site" evidence="16">
    <location>
        <begin position="246"/>
        <end position="248"/>
    </location>
    <ligand>
        <name>NAD(+)</name>
        <dbReference type="ChEBI" id="CHEBI:57540"/>
    </ligand>
</feature>
<evidence type="ECO:0000256" key="3">
    <source>
        <dbReference type="ARBA" id="ARBA00011881"/>
    </source>
</evidence>